<dbReference type="InterPro" id="IPR036864">
    <property type="entry name" value="Zn2-C6_fun-type_DNA-bd_sf"/>
</dbReference>
<comment type="caution">
    <text evidence="9">The sequence shown here is derived from an EMBL/GenBank/DDBJ whole genome shotgun (WGS) entry which is preliminary data.</text>
</comment>
<keyword evidence="4" id="KW-0238">DNA-binding</keyword>
<keyword evidence="1" id="KW-0479">Metal-binding</keyword>
<dbReference type="Proteomes" id="UP000053958">
    <property type="component" value="Unassembled WGS sequence"/>
</dbReference>
<dbReference type="AlphaFoldDB" id="A0A0F4YIB3"/>
<dbReference type="Gene3D" id="4.10.240.10">
    <property type="entry name" value="Zn(2)-C6 fungal-type DNA-binding domain"/>
    <property type="match status" value="1"/>
</dbReference>
<dbReference type="PANTHER" id="PTHR47660:SF3">
    <property type="entry name" value="FINGER DOMAIN PROTEIN, PUTATIVE (AFU_ORTHOLOGUE AFUA_4G03310)-RELATED"/>
    <property type="match status" value="1"/>
</dbReference>
<feature type="domain" description="Zn(2)-C6 fungal-type" evidence="8">
    <location>
        <begin position="18"/>
        <end position="48"/>
    </location>
</feature>
<keyword evidence="10" id="KW-1185">Reference proteome</keyword>
<evidence type="ECO:0000256" key="4">
    <source>
        <dbReference type="ARBA" id="ARBA00023125"/>
    </source>
</evidence>
<dbReference type="GO" id="GO:0008270">
    <property type="term" value="F:zinc ion binding"/>
    <property type="evidence" value="ECO:0007669"/>
    <property type="project" value="InterPro"/>
</dbReference>
<evidence type="ECO:0000256" key="2">
    <source>
        <dbReference type="ARBA" id="ARBA00022833"/>
    </source>
</evidence>
<dbReference type="STRING" id="1408163.A0A0F4YIB3"/>
<evidence type="ECO:0000256" key="6">
    <source>
        <dbReference type="ARBA" id="ARBA00023242"/>
    </source>
</evidence>
<dbReference type="PROSITE" id="PS00463">
    <property type="entry name" value="ZN2_CY6_FUNGAL_1"/>
    <property type="match status" value="1"/>
</dbReference>
<feature type="region of interest" description="Disordered" evidence="7">
    <location>
        <begin position="93"/>
        <end position="113"/>
    </location>
</feature>
<dbReference type="PANTHER" id="PTHR47660">
    <property type="entry name" value="TRANSCRIPTION FACTOR WITH C2H2 AND ZN(2)-CYS(6) DNA BINDING DOMAIN (EUROFUNG)-RELATED-RELATED"/>
    <property type="match status" value="1"/>
</dbReference>
<protein>
    <recommendedName>
        <fullName evidence="8">Zn(2)-C6 fungal-type domain-containing protein</fullName>
    </recommendedName>
</protein>
<dbReference type="GeneID" id="25320361"/>
<evidence type="ECO:0000313" key="10">
    <source>
        <dbReference type="Proteomes" id="UP000053958"/>
    </source>
</evidence>
<keyword evidence="3" id="KW-0805">Transcription regulation</keyword>
<dbReference type="EMBL" id="LASV01000521">
    <property type="protein sequence ID" value="KKA17954.1"/>
    <property type="molecule type" value="Genomic_DNA"/>
</dbReference>
<reference evidence="9 10" key="1">
    <citation type="submission" date="2015-04" db="EMBL/GenBank/DDBJ databases">
        <authorList>
            <person name="Heijne W.H."/>
            <person name="Fedorova N.D."/>
            <person name="Nierman W.C."/>
            <person name="Vollebregt A.W."/>
            <person name="Zhao Z."/>
            <person name="Wu L."/>
            <person name="Kumar M."/>
            <person name="Stam H."/>
            <person name="van den Berg M.A."/>
            <person name="Pel H.J."/>
        </authorList>
    </citation>
    <scope>NUCLEOTIDE SEQUENCE [LARGE SCALE GENOMIC DNA]</scope>
    <source>
        <strain evidence="9 10">CBS 393.64</strain>
    </source>
</reference>
<sequence length="425" mass="48134">MARNEERRRKETPARKKACKQCTQAKVRCGHQRPRCSRCVSRNLDCEYFTSPGRSSTSLNTAGPELLDTPVSLSNTSTFDTVPFPVASTSAQVAGTSSTTTTSPASHPLTSPISRHAPVSEADASVLDFTNLDLVPVADSVEIQNRWLKSFFSSGDQIPRKHFHPHTIQFASCVLRSYPKYMLRDGGMPPFIHPLQVDRRWLPVPLANCYSLVRLWETRVQGSEAIVIDTVKREMERLLSEHSSYNEMDLLAAFQAYLIYVMLAYFSPIGDGNLVDHSTIMNLQELACRVSSNGLLCAAELSHTRPRWESWLVASAKRRTILTMYLFSNIFNAMNDMPVYLAVELKHIPVSSNRLLWEAPDRTGWEGEYDRHLLVWEDGEFLTSELWRSPETGTPARRERIDRWLRTADDWGIMLFATAAHLHGC</sequence>
<evidence type="ECO:0000256" key="5">
    <source>
        <dbReference type="ARBA" id="ARBA00023163"/>
    </source>
</evidence>
<feature type="compositionally biased region" description="Low complexity" evidence="7">
    <location>
        <begin position="93"/>
        <end position="112"/>
    </location>
</feature>
<evidence type="ECO:0000313" key="9">
    <source>
        <dbReference type="EMBL" id="KKA17954.1"/>
    </source>
</evidence>
<dbReference type="PROSITE" id="PS50048">
    <property type="entry name" value="ZN2_CY6_FUNGAL_2"/>
    <property type="match status" value="1"/>
</dbReference>
<dbReference type="PRINTS" id="PR00755">
    <property type="entry name" value="AFLATOXINBRP"/>
</dbReference>
<evidence type="ECO:0000256" key="1">
    <source>
        <dbReference type="ARBA" id="ARBA00022723"/>
    </source>
</evidence>
<dbReference type="CDD" id="cd00067">
    <property type="entry name" value="GAL4"/>
    <property type="match status" value="1"/>
</dbReference>
<dbReference type="Pfam" id="PF00172">
    <property type="entry name" value="Zn_clus"/>
    <property type="match status" value="1"/>
</dbReference>
<evidence type="ECO:0000256" key="7">
    <source>
        <dbReference type="SAM" id="MobiDB-lite"/>
    </source>
</evidence>
<keyword evidence="6" id="KW-0539">Nucleus</keyword>
<evidence type="ECO:0000259" key="8">
    <source>
        <dbReference type="PROSITE" id="PS50048"/>
    </source>
</evidence>
<organism evidence="9 10">
    <name type="scientific">Rasamsonia emersonii (strain ATCC 16479 / CBS 393.64 / IMI 116815)</name>
    <dbReference type="NCBI Taxonomy" id="1408163"/>
    <lineage>
        <taxon>Eukaryota</taxon>
        <taxon>Fungi</taxon>
        <taxon>Dikarya</taxon>
        <taxon>Ascomycota</taxon>
        <taxon>Pezizomycotina</taxon>
        <taxon>Eurotiomycetes</taxon>
        <taxon>Eurotiomycetidae</taxon>
        <taxon>Eurotiales</taxon>
        <taxon>Trichocomaceae</taxon>
        <taxon>Rasamsonia</taxon>
    </lineage>
</organism>
<accession>A0A0F4YIB3</accession>
<evidence type="ECO:0000256" key="3">
    <source>
        <dbReference type="ARBA" id="ARBA00023015"/>
    </source>
</evidence>
<dbReference type="GO" id="GO:0003677">
    <property type="term" value="F:DNA binding"/>
    <property type="evidence" value="ECO:0007669"/>
    <property type="project" value="UniProtKB-KW"/>
</dbReference>
<dbReference type="RefSeq" id="XP_013324566.1">
    <property type="nucleotide sequence ID" value="XM_013469112.1"/>
</dbReference>
<dbReference type="SUPFAM" id="SSF57701">
    <property type="entry name" value="Zn2/Cys6 DNA-binding domain"/>
    <property type="match status" value="1"/>
</dbReference>
<name>A0A0F4YIB3_RASE3</name>
<proteinExistence type="predicted"/>
<dbReference type="OrthoDB" id="4222485at2759"/>
<dbReference type="GO" id="GO:0000981">
    <property type="term" value="F:DNA-binding transcription factor activity, RNA polymerase II-specific"/>
    <property type="evidence" value="ECO:0007669"/>
    <property type="project" value="InterPro"/>
</dbReference>
<keyword evidence="2" id="KW-0862">Zinc</keyword>
<gene>
    <name evidence="9" type="ORF">T310_8100</name>
</gene>
<keyword evidence="5" id="KW-0804">Transcription</keyword>
<dbReference type="SMART" id="SM00066">
    <property type="entry name" value="GAL4"/>
    <property type="match status" value="1"/>
</dbReference>
<dbReference type="InterPro" id="IPR001138">
    <property type="entry name" value="Zn2Cys6_DnaBD"/>
</dbReference>